<dbReference type="EMBL" id="CP024899">
    <property type="protein sequence ID" value="ATX66698.1"/>
    <property type="molecule type" value="Genomic_DNA"/>
</dbReference>
<dbReference type="Proteomes" id="UP000228948">
    <property type="component" value="Chromosome"/>
</dbReference>
<dbReference type="AlphaFoldDB" id="A0A2K8KIP9"/>
<evidence type="ECO:0000313" key="2">
    <source>
        <dbReference type="Proteomes" id="UP000228948"/>
    </source>
</evidence>
<reference evidence="1 2" key="1">
    <citation type="submission" date="2017-11" db="EMBL/GenBank/DDBJ databases">
        <title>Revised Sequence and Annotation of the Rhodobaca barguzinensis strain alga05 Genome.</title>
        <authorList>
            <person name="Kopejtka K."/>
            <person name="Tomasch J.M."/>
            <person name="Bunk B."/>
            <person name="Koblizek M."/>
        </authorList>
    </citation>
    <scope>NUCLEOTIDE SEQUENCE [LARGE SCALE GENOMIC DNA]</scope>
    <source>
        <strain evidence="2">alga05</strain>
    </source>
</reference>
<protein>
    <submittedName>
        <fullName evidence="1">Uncharacterized protein</fullName>
    </submittedName>
</protein>
<dbReference type="KEGG" id="rbg:BG454_13440"/>
<organism evidence="1 2">
    <name type="scientific">Roseinatronobacter bogoriensis subsp. barguzinensis</name>
    <dbReference type="NCBI Taxonomy" id="441209"/>
    <lineage>
        <taxon>Bacteria</taxon>
        <taxon>Pseudomonadati</taxon>
        <taxon>Pseudomonadota</taxon>
        <taxon>Alphaproteobacteria</taxon>
        <taxon>Rhodobacterales</taxon>
        <taxon>Paracoccaceae</taxon>
        <taxon>Roseinatronobacter</taxon>
    </lineage>
</organism>
<keyword evidence="2" id="KW-1185">Reference proteome</keyword>
<name>A0A2K8KIP9_9RHOB</name>
<accession>A0A2K8KIP9</accession>
<dbReference type="RefSeq" id="WP_071481184.1">
    <property type="nucleotide sequence ID" value="NZ_SODJ01000002.1"/>
</dbReference>
<sequence>MLVAGNTLKAGTRRFNRSDLAGARRPFMDGLSLADQLLYAPGFGQCAFLLPFWHATYLRTLLRAVVARMTF</sequence>
<evidence type="ECO:0000313" key="1">
    <source>
        <dbReference type="EMBL" id="ATX66698.1"/>
    </source>
</evidence>
<proteinExistence type="predicted"/>
<gene>
    <name evidence="1" type="ORF">BG454_13440</name>
</gene>